<evidence type="ECO:0000313" key="1">
    <source>
        <dbReference type="EMBL" id="SHK25990.1"/>
    </source>
</evidence>
<dbReference type="STRING" id="1123349.SAMN02744037_01993"/>
<protein>
    <submittedName>
        <fullName evidence="1">Cyclic lactone autoinducer peptide</fullName>
    </submittedName>
</protein>
<name>A0A1M6R0R6_9FIRM</name>
<dbReference type="EMBL" id="FRAE01000051">
    <property type="protein sequence ID" value="SHK25990.1"/>
    <property type="molecule type" value="Genomic_DNA"/>
</dbReference>
<dbReference type="Proteomes" id="UP000242497">
    <property type="component" value="Unassembled WGS sequence"/>
</dbReference>
<dbReference type="PROSITE" id="PS51257">
    <property type="entry name" value="PROKAR_LIPOPROTEIN"/>
    <property type="match status" value="1"/>
</dbReference>
<accession>A0A1M6R0R6</accession>
<evidence type="ECO:0000313" key="2">
    <source>
        <dbReference type="Proteomes" id="UP000242497"/>
    </source>
</evidence>
<dbReference type="AlphaFoldDB" id="A0A1M6R0R6"/>
<dbReference type="InterPro" id="IPR009229">
    <property type="entry name" value="AgrD"/>
</dbReference>
<keyword evidence="2" id="KW-1185">Reference proteome</keyword>
<proteinExistence type="predicted"/>
<dbReference type="RefSeq" id="WP_084605687.1">
    <property type="nucleotide sequence ID" value="NZ_FRAE01000051.1"/>
</dbReference>
<gene>
    <name evidence="1" type="ORF">SAMN02744037_01993</name>
</gene>
<sequence>MKKRLFTTMAILGVSLFTFFAHTISASACLWGAYQPEEPKTLREE</sequence>
<organism evidence="1 2">
    <name type="scientific">Tepidibacter formicigenes DSM 15518</name>
    <dbReference type="NCBI Taxonomy" id="1123349"/>
    <lineage>
        <taxon>Bacteria</taxon>
        <taxon>Bacillati</taxon>
        <taxon>Bacillota</taxon>
        <taxon>Clostridia</taxon>
        <taxon>Peptostreptococcales</taxon>
        <taxon>Peptostreptococcaceae</taxon>
        <taxon>Tepidibacter</taxon>
    </lineage>
</organism>
<reference evidence="2" key="1">
    <citation type="submission" date="2016-11" db="EMBL/GenBank/DDBJ databases">
        <authorList>
            <person name="Varghese N."/>
            <person name="Submissions S."/>
        </authorList>
    </citation>
    <scope>NUCLEOTIDE SEQUENCE [LARGE SCALE GENOMIC DNA]</scope>
    <source>
        <strain evidence="2">DSM 15518</strain>
    </source>
</reference>
<dbReference type="NCBIfam" id="TIGR04223">
    <property type="entry name" value="quorum_AgrD"/>
    <property type="match status" value="1"/>
</dbReference>